<sequence length="133" mass="14667">MDNTFVRETGFSAYGFHIILATGIIVFGDMLKQTVDPLKEVSKFDADGSCLRVYVRFPGAAALHGGRREHASILRQVLFDPSTYDGVRGGHTDVGAYLPEDVLSSVVRKKMEQSCTMPLPRVRGVRVPHTDKS</sequence>
<proteinExistence type="predicted"/>
<gene>
    <name evidence="2" type="ORF">EW145_g6606</name>
</gene>
<evidence type="ECO:0000256" key="1">
    <source>
        <dbReference type="SAM" id="Phobius"/>
    </source>
</evidence>
<dbReference type="Proteomes" id="UP000308199">
    <property type="component" value="Unassembled WGS sequence"/>
</dbReference>
<keyword evidence="3" id="KW-1185">Reference proteome</keyword>
<keyword evidence="1" id="KW-0472">Membrane</keyword>
<accession>A0A4S4KW38</accession>
<name>A0A4S4KW38_9AGAM</name>
<evidence type="ECO:0000313" key="3">
    <source>
        <dbReference type="Proteomes" id="UP000308199"/>
    </source>
</evidence>
<reference evidence="2 3" key="1">
    <citation type="submission" date="2019-02" db="EMBL/GenBank/DDBJ databases">
        <title>Genome sequencing of the rare red list fungi Phellinidium pouzarii.</title>
        <authorList>
            <person name="Buettner E."/>
            <person name="Kellner H."/>
        </authorList>
    </citation>
    <scope>NUCLEOTIDE SEQUENCE [LARGE SCALE GENOMIC DNA]</scope>
    <source>
        <strain evidence="2 3">DSM 108285</strain>
    </source>
</reference>
<keyword evidence="1" id="KW-0812">Transmembrane</keyword>
<keyword evidence="1" id="KW-1133">Transmembrane helix</keyword>
<organism evidence="2 3">
    <name type="scientific">Phellinidium pouzarii</name>
    <dbReference type="NCBI Taxonomy" id="167371"/>
    <lineage>
        <taxon>Eukaryota</taxon>
        <taxon>Fungi</taxon>
        <taxon>Dikarya</taxon>
        <taxon>Basidiomycota</taxon>
        <taxon>Agaricomycotina</taxon>
        <taxon>Agaricomycetes</taxon>
        <taxon>Hymenochaetales</taxon>
        <taxon>Hymenochaetaceae</taxon>
        <taxon>Phellinidium</taxon>
    </lineage>
</organism>
<protein>
    <submittedName>
        <fullName evidence="2">Uncharacterized protein</fullName>
    </submittedName>
</protein>
<dbReference type="EMBL" id="SGPK01000517">
    <property type="protein sequence ID" value="THH03009.1"/>
    <property type="molecule type" value="Genomic_DNA"/>
</dbReference>
<feature type="transmembrane region" description="Helical" evidence="1">
    <location>
        <begin position="12"/>
        <end position="31"/>
    </location>
</feature>
<comment type="caution">
    <text evidence="2">The sequence shown here is derived from an EMBL/GenBank/DDBJ whole genome shotgun (WGS) entry which is preliminary data.</text>
</comment>
<dbReference type="AlphaFoldDB" id="A0A4S4KW38"/>
<evidence type="ECO:0000313" key="2">
    <source>
        <dbReference type="EMBL" id="THH03009.1"/>
    </source>
</evidence>